<dbReference type="VEuPathDB" id="FungiDB:RhiirA1_480223"/>
<gene>
    <name evidence="1" type="ORF">RhiirA5_439804</name>
</gene>
<name>A0A2N0NHD9_9GLOM</name>
<dbReference type="EMBL" id="LLXJ01006835">
    <property type="protein sequence ID" value="PKB94002.1"/>
    <property type="molecule type" value="Genomic_DNA"/>
</dbReference>
<reference evidence="1 2" key="2">
    <citation type="submission" date="2017-09" db="EMBL/GenBank/DDBJ databases">
        <title>Extensive intraspecific genome diversity in a model arbuscular mycorrhizal fungus.</title>
        <authorList>
            <person name="Chen E.C."/>
            <person name="Morin E."/>
            <person name="Beaudet D."/>
            <person name="Noel J."/>
            <person name="Ndikumana S."/>
            <person name="Charron P."/>
            <person name="St-Onge C."/>
            <person name="Giorgi J."/>
            <person name="Grigoriev I.V."/>
            <person name="Roux C."/>
            <person name="Martin F.M."/>
            <person name="Corradi N."/>
        </authorList>
    </citation>
    <scope>NUCLEOTIDE SEQUENCE [LARGE SCALE GENOMIC DNA]</scope>
    <source>
        <strain evidence="1 2">A5</strain>
    </source>
</reference>
<evidence type="ECO:0000313" key="2">
    <source>
        <dbReference type="Proteomes" id="UP000232722"/>
    </source>
</evidence>
<protein>
    <submittedName>
        <fullName evidence="1">Uncharacterized protein</fullName>
    </submittedName>
</protein>
<evidence type="ECO:0000313" key="1">
    <source>
        <dbReference type="EMBL" id="PKB94002.1"/>
    </source>
</evidence>
<comment type="caution">
    <text evidence="1">The sequence shown here is derived from an EMBL/GenBank/DDBJ whole genome shotgun (WGS) entry which is preliminary data.</text>
</comment>
<dbReference type="AlphaFoldDB" id="A0A2N0NHD9"/>
<proteinExistence type="predicted"/>
<organism evidence="1 2">
    <name type="scientific">Rhizophagus irregularis</name>
    <dbReference type="NCBI Taxonomy" id="588596"/>
    <lineage>
        <taxon>Eukaryota</taxon>
        <taxon>Fungi</taxon>
        <taxon>Fungi incertae sedis</taxon>
        <taxon>Mucoromycota</taxon>
        <taxon>Glomeromycotina</taxon>
        <taxon>Glomeromycetes</taxon>
        <taxon>Glomerales</taxon>
        <taxon>Glomeraceae</taxon>
        <taxon>Rhizophagus</taxon>
    </lineage>
</organism>
<reference evidence="1 2" key="1">
    <citation type="submission" date="2016-04" db="EMBL/GenBank/DDBJ databases">
        <title>Genome analyses suggest a sexual origin of heterokaryosis in a supposedly ancient asexual fungus.</title>
        <authorList>
            <person name="Ropars J."/>
            <person name="Sedzielewska K."/>
            <person name="Noel J."/>
            <person name="Charron P."/>
            <person name="Farinelli L."/>
            <person name="Marton T."/>
            <person name="Kruger M."/>
            <person name="Pelin A."/>
            <person name="Brachmann A."/>
            <person name="Corradi N."/>
        </authorList>
    </citation>
    <scope>NUCLEOTIDE SEQUENCE [LARGE SCALE GENOMIC DNA]</scope>
    <source>
        <strain evidence="1 2">A5</strain>
    </source>
</reference>
<sequence>MLKRSKIDLDFINEVIQRAYKSKLLLRFEVLYEAFIMKCILAENLSVVATTLVTTDECSKDEEEKLSKFLDISQKVKARKLEK</sequence>
<dbReference type="Proteomes" id="UP000232722">
    <property type="component" value="Unassembled WGS sequence"/>
</dbReference>
<accession>A0A2N0NHD9</accession>